<name>G7GLZ3_9ACTN</name>
<dbReference type="PANTHER" id="PTHR37828">
    <property type="entry name" value="GSR2449 PROTEIN"/>
    <property type="match status" value="1"/>
</dbReference>
<dbReference type="InterPro" id="IPR011008">
    <property type="entry name" value="Dimeric_a/b-barrel"/>
</dbReference>
<sequence>MTIFAVHYDYAPDKAAVRDEHRPLHRKWLGEAHEAGTVLTCGPYPDGTGALILIRAESLDAVQAFLADDPFHTHDAIAAVRINEWTQVYGPF</sequence>
<evidence type="ECO:0000259" key="2">
    <source>
        <dbReference type="Pfam" id="PF03795"/>
    </source>
</evidence>
<dbReference type="SUPFAM" id="SSF54909">
    <property type="entry name" value="Dimeric alpha+beta barrel"/>
    <property type="match status" value="1"/>
</dbReference>
<accession>G7GLZ3</accession>
<dbReference type="OrthoDB" id="8968203at2"/>
<evidence type="ECO:0000313" key="4">
    <source>
        <dbReference type="Proteomes" id="UP000006023"/>
    </source>
</evidence>
<gene>
    <name evidence="3" type="ORF">GOAMR_20_01660</name>
</gene>
<dbReference type="Pfam" id="PF03795">
    <property type="entry name" value="YCII"/>
    <property type="match status" value="1"/>
</dbReference>
<protein>
    <recommendedName>
        <fullName evidence="2">YCII-related domain-containing protein</fullName>
    </recommendedName>
</protein>
<reference evidence="3 4" key="1">
    <citation type="submission" date="2011-11" db="EMBL/GenBank/DDBJ databases">
        <title>Whole genome shotgun sequence of Gordonia amarae NBRC 15530.</title>
        <authorList>
            <person name="Takarada H."/>
            <person name="Hosoyama A."/>
            <person name="Tsuchikane K."/>
            <person name="Katsumata H."/>
            <person name="Yamazaki S."/>
            <person name="Fujita N."/>
        </authorList>
    </citation>
    <scope>NUCLEOTIDE SEQUENCE [LARGE SCALE GENOMIC DNA]</scope>
    <source>
        <strain evidence="3 4">NBRC 15530</strain>
    </source>
</reference>
<proteinExistence type="inferred from homology"/>
<feature type="domain" description="YCII-related" evidence="2">
    <location>
        <begin position="4"/>
        <end position="86"/>
    </location>
</feature>
<dbReference type="InterPro" id="IPR005545">
    <property type="entry name" value="YCII"/>
</dbReference>
<dbReference type="eggNOG" id="COG2350">
    <property type="taxonomic scope" value="Bacteria"/>
</dbReference>
<dbReference type="AlphaFoldDB" id="G7GLZ3"/>
<evidence type="ECO:0000256" key="1">
    <source>
        <dbReference type="ARBA" id="ARBA00007689"/>
    </source>
</evidence>
<dbReference type="RefSeq" id="WP_005184066.1">
    <property type="nucleotide sequence ID" value="NZ_BAED01000020.1"/>
</dbReference>
<comment type="similarity">
    <text evidence="1">Belongs to the YciI family.</text>
</comment>
<organism evidence="3 4">
    <name type="scientific">Gordonia amarae NBRC 15530</name>
    <dbReference type="NCBI Taxonomy" id="1075090"/>
    <lineage>
        <taxon>Bacteria</taxon>
        <taxon>Bacillati</taxon>
        <taxon>Actinomycetota</taxon>
        <taxon>Actinomycetes</taxon>
        <taxon>Mycobacteriales</taxon>
        <taxon>Gordoniaceae</taxon>
        <taxon>Gordonia</taxon>
    </lineage>
</organism>
<dbReference type="STRING" id="1075090.GOAMR_20_01660"/>
<dbReference type="EMBL" id="BAED01000020">
    <property type="protein sequence ID" value="GAB04618.1"/>
    <property type="molecule type" value="Genomic_DNA"/>
</dbReference>
<dbReference type="PANTHER" id="PTHR37828:SF1">
    <property type="entry name" value="YCII-RELATED DOMAIN-CONTAINING PROTEIN"/>
    <property type="match status" value="1"/>
</dbReference>
<comment type="caution">
    <text evidence="3">The sequence shown here is derived from an EMBL/GenBank/DDBJ whole genome shotgun (WGS) entry which is preliminary data.</text>
</comment>
<dbReference type="Proteomes" id="UP000006023">
    <property type="component" value="Unassembled WGS sequence"/>
</dbReference>
<keyword evidence="4" id="KW-1185">Reference proteome</keyword>
<dbReference type="Gene3D" id="3.30.70.1060">
    <property type="entry name" value="Dimeric alpha+beta barrel"/>
    <property type="match status" value="1"/>
</dbReference>
<evidence type="ECO:0000313" key="3">
    <source>
        <dbReference type="EMBL" id="GAB04618.1"/>
    </source>
</evidence>